<dbReference type="EMBL" id="MU273480">
    <property type="protein sequence ID" value="KAI0035762.1"/>
    <property type="molecule type" value="Genomic_DNA"/>
</dbReference>
<keyword evidence="2" id="KW-1185">Reference proteome</keyword>
<accession>A0ACB8QVS6</accession>
<gene>
    <name evidence="1" type="ORF">K488DRAFT_76456</name>
</gene>
<proteinExistence type="predicted"/>
<name>A0ACB8QVS6_9AGAM</name>
<organism evidence="1 2">
    <name type="scientific">Vararia minispora EC-137</name>
    <dbReference type="NCBI Taxonomy" id="1314806"/>
    <lineage>
        <taxon>Eukaryota</taxon>
        <taxon>Fungi</taxon>
        <taxon>Dikarya</taxon>
        <taxon>Basidiomycota</taxon>
        <taxon>Agaricomycotina</taxon>
        <taxon>Agaricomycetes</taxon>
        <taxon>Russulales</taxon>
        <taxon>Lachnocladiaceae</taxon>
        <taxon>Vararia</taxon>
    </lineage>
</organism>
<dbReference type="Proteomes" id="UP000814128">
    <property type="component" value="Unassembled WGS sequence"/>
</dbReference>
<reference evidence="1" key="2">
    <citation type="journal article" date="2022" name="New Phytol.">
        <title>Evolutionary transition to the ectomycorrhizal habit in the genomes of a hyperdiverse lineage of mushroom-forming fungi.</title>
        <authorList>
            <person name="Looney B."/>
            <person name="Miyauchi S."/>
            <person name="Morin E."/>
            <person name="Drula E."/>
            <person name="Courty P.E."/>
            <person name="Kohler A."/>
            <person name="Kuo A."/>
            <person name="LaButti K."/>
            <person name="Pangilinan J."/>
            <person name="Lipzen A."/>
            <person name="Riley R."/>
            <person name="Andreopoulos W."/>
            <person name="He G."/>
            <person name="Johnson J."/>
            <person name="Nolan M."/>
            <person name="Tritt A."/>
            <person name="Barry K.W."/>
            <person name="Grigoriev I.V."/>
            <person name="Nagy L.G."/>
            <person name="Hibbett D."/>
            <person name="Henrissat B."/>
            <person name="Matheny P.B."/>
            <person name="Labbe J."/>
            <person name="Martin F.M."/>
        </authorList>
    </citation>
    <scope>NUCLEOTIDE SEQUENCE</scope>
    <source>
        <strain evidence="1">EC-137</strain>
    </source>
</reference>
<protein>
    <submittedName>
        <fullName evidence="1">Amidohydrolase 2</fullName>
    </submittedName>
</protein>
<evidence type="ECO:0000313" key="1">
    <source>
        <dbReference type="EMBL" id="KAI0035762.1"/>
    </source>
</evidence>
<evidence type="ECO:0000313" key="2">
    <source>
        <dbReference type="Proteomes" id="UP000814128"/>
    </source>
</evidence>
<sequence length="326" mass="36281">MLSTLTSLSLLLFLVNARVWNDTGDGSIVFEEAWTTPGLLFQSRFMVLSCASPCVQGLTDPDNATATATAINDELANLISNNTLRFGAFAALAMQDPVAAAAELNRTVTELGFLGALVNDYQEIGPSDNSKLQVTYLFYDQPEYDVFWQMVVDLDVPIYFHPRTNIPPVSTLMWSHSSFLRGPVQEFAVTLSSHILGLCVNGVFDRFPGLKVIVGHLGERVPSDIWRINDQLQRQLAFGMPMQQNVTAYLQKNIFETTSGNFATDLLQFHIDQIGESQILYSVDYPYVTMEQGEAWLENELPAVLHKDAILALKRGRAIELLGLNR</sequence>
<reference evidence="1" key="1">
    <citation type="submission" date="2021-02" db="EMBL/GenBank/DDBJ databases">
        <authorList>
            <consortium name="DOE Joint Genome Institute"/>
            <person name="Ahrendt S."/>
            <person name="Looney B.P."/>
            <person name="Miyauchi S."/>
            <person name="Morin E."/>
            <person name="Drula E."/>
            <person name="Courty P.E."/>
            <person name="Chicoki N."/>
            <person name="Fauchery L."/>
            <person name="Kohler A."/>
            <person name="Kuo A."/>
            <person name="Labutti K."/>
            <person name="Pangilinan J."/>
            <person name="Lipzen A."/>
            <person name="Riley R."/>
            <person name="Andreopoulos W."/>
            <person name="He G."/>
            <person name="Johnson J."/>
            <person name="Barry K.W."/>
            <person name="Grigoriev I.V."/>
            <person name="Nagy L."/>
            <person name="Hibbett D."/>
            <person name="Henrissat B."/>
            <person name="Matheny P.B."/>
            <person name="Labbe J."/>
            <person name="Martin F."/>
        </authorList>
    </citation>
    <scope>NUCLEOTIDE SEQUENCE</scope>
    <source>
        <strain evidence="1">EC-137</strain>
    </source>
</reference>
<comment type="caution">
    <text evidence="1">The sequence shown here is derived from an EMBL/GenBank/DDBJ whole genome shotgun (WGS) entry which is preliminary data.</text>
</comment>